<organism evidence="3 4">
    <name type="scientific">Hirsutella minnesotensis 3608</name>
    <dbReference type="NCBI Taxonomy" id="1043627"/>
    <lineage>
        <taxon>Eukaryota</taxon>
        <taxon>Fungi</taxon>
        <taxon>Dikarya</taxon>
        <taxon>Ascomycota</taxon>
        <taxon>Pezizomycotina</taxon>
        <taxon>Sordariomycetes</taxon>
        <taxon>Hypocreomycetidae</taxon>
        <taxon>Hypocreales</taxon>
        <taxon>Ophiocordycipitaceae</taxon>
        <taxon>Hirsutella</taxon>
    </lineage>
</organism>
<dbReference type="PANTHER" id="PTHR37535:SF2">
    <property type="entry name" value="FINGER DOMAIN PROTEIN, PUTATIVE (AFU_ORTHOLOGUE AFUA_6G09300)-RELATED"/>
    <property type="match status" value="1"/>
</dbReference>
<reference evidence="3 4" key="1">
    <citation type="journal article" date="2014" name="Genome Biol. Evol.">
        <title>Comparative genomics and transcriptomics analyses reveal divergent lifestyle features of nematode endoparasitic fungus Hirsutella minnesotensis.</title>
        <authorList>
            <person name="Lai Y."/>
            <person name="Liu K."/>
            <person name="Zhang X."/>
            <person name="Zhang X."/>
            <person name="Li K."/>
            <person name="Wang N."/>
            <person name="Shu C."/>
            <person name="Wu Y."/>
            <person name="Wang C."/>
            <person name="Bushley K.E."/>
            <person name="Xiang M."/>
            <person name="Liu X."/>
        </authorList>
    </citation>
    <scope>NUCLEOTIDE SEQUENCE [LARGE SCALE GENOMIC DNA]</scope>
    <source>
        <strain evidence="3 4">3608</strain>
    </source>
</reference>
<dbReference type="EMBL" id="KQ030608">
    <property type="protein sequence ID" value="KJZ70767.1"/>
    <property type="molecule type" value="Genomic_DNA"/>
</dbReference>
<dbReference type="OrthoDB" id="4898871at2759"/>
<protein>
    <recommendedName>
        <fullName evidence="5">FluG domain-containing protein</fullName>
    </recommendedName>
</protein>
<dbReference type="InterPro" id="IPR021842">
    <property type="entry name" value="DUF3435"/>
</dbReference>
<name>A0A0F7ZXI2_9HYPO</name>
<evidence type="ECO:0000313" key="4">
    <source>
        <dbReference type="Proteomes" id="UP000054481"/>
    </source>
</evidence>
<dbReference type="AlphaFoldDB" id="A0A0F7ZXI2"/>
<proteinExistence type="predicted"/>
<dbReference type="Pfam" id="PF11917">
    <property type="entry name" value="DUF3435"/>
    <property type="match status" value="1"/>
</dbReference>
<gene>
    <name evidence="3" type="ORF">HIM_09851</name>
</gene>
<dbReference type="Proteomes" id="UP000054481">
    <property type="component" value="Unassembled WGS sequence"/>
</dbReference>
<evidence type="ECO:0000256" key="1">
    <source>
        <dbReference type="SAM" id="Coils"/>
    </source>
</evidence>
<evidence type="ECO:0000256" key="2">
    <source>
        <dbReference type="SAM" id="MobiDB-lite"/>
    </source>
</evidence>
<feature type="coiled-coil region" evidence="1">
    <location>
        <begin position="509"/>
        <end position="545"/>
    </location>
</feature>
<sequence length="755" mass="87345">MLPKCGQATHHIDFLNGFTQRENERRLHQKPKALSAEQRAAQRQLLKKIRFLKPANARSTKINIAHMLRKWKVYCRTAELGPWMEAITKVDKAMAMDFLDHLCEKGNVKSKGTSWEYWRQYKQLYSSLTGQYFDRIDCQEIQKWHDGVLVPRWRLRPPNVDGKPVLGTNDLLVLQTFNIAYDEGVFTSERHRIQLSGCYLLLALTGARPAEIVDNEKRKPKDGSWEDLYGSKPIATDDPDVDSDTHLDEDSRLLEDMLCEETMRRGRPKALCYEDISLSIVRHPETGEDIPTMAIKFINHKGADRKPKPTIFFFTGTRRLLFCIITVIVSLAISDQAFDAPSLTSACKVFQLRNRGARQCTELRWKEEWLKRPVFRGFDGSSVSQEKPLPYHKLNDDMERQTLDAGFEKAFGPRAFRRGAANAANGKAPDTVRDQMMRHDPKWATFNNAYINEKVEFHLERVVADEPTEDCLIDLFTHMSLTRDPKAKQNMVPDKVLRNLPPDPEIVALEEKREQLKKGRYRIQGAEHEEEIRQLTRSIRTKRAQREKDLRRQYREYYFYHRPTWEIERQLAGDSQEDEGSVEVPVVDLHLSERARLAKLLCHQPDDLSFDEFCQIRIEAAELMVALCEKRETVKRKCIPDVRPNDVAPKDSPTLDSFPLMMGKTQCPYCIGDEALSFAERTFSYCRPAVMNDHFDREHLDTLTEMGRNGSITCNHPRCKEADLELTGLDHLKNHIERVHGVRLRPSGQKAAKKS</sequence>
<keyword evidence="4" id="KW-1185">Reference proteome</keyword>
<feature type="region of interest" description="Disordered" evidence="2">
    <location>
        <begin position="218"/>
        <end position="246"/>
    </location>
</feature>
<keyword evidence="1" id="KW-0175">Coiled coil</keyword>
<accession>A0A0F7ZXI2</accession>
<evidence type="ECO:0000313" key="3">
    <source>
        <dbReference type="EMBL" id="KJZ70767.1"/>
    </source>
</evidence>
<dbReference type="PANTHER" id="PTHR37535">
    <property type="entry name" value="FLUG DOMAIN PROTEIN"/>
    <property type="match status" value="1"/>
</dbReference>
<evidence type="ECO:0008006" key="5">
    <source>
        <dbReference type="Google" id="ProtNLM"/>
    </source>
</evidence>